<dbReference type="GO" id="GO:0043161">
    <property type="term" value="P:proteasome-mediated ubiquitin-dependent protein catabolic process"/>
    <property type="evidence" value="ECO:0007669"/>
    <property type="project" value="InterPro"/>
</dbReference>
<dbReference type="Pfam" id="PF11566">
    <property type="entry name" value="PI31_Prot_N"/>
    <property type="match status" value="1"/>
</dbReference>
<evidence type="ECO:0000259" key="5">
    <source>
        <dbReference type="Pfam" id="PF11566"/>
    </source>
</evidence>
<dbReference type="Proteomes" id="UP000759131">
    <property type="component" value="Unassembled WGS sequence"/>
</dbReference>
<dbReference type="InterPro" id="IPR045128">
    <property type="entry name" value="PI31-like"/>
</dbReference>
<evidence type="ECO:0000313" key="7">
    <source>
        <dbReference type="Proteomes" id="UP000759131"/>
    </source>
</evidence>
<gene>
    <name evidence="6" type="ORF">OSB1V03_LOCUS12392</name>
</gene>
<dbReference type="EMBL" id="CAJPIZ010010273">
    <property type="protein sequence ID" value="CAG2112415.1"/>
    <property type="molecule type" value="Genomic_DNA"/>
</dbReference>
<feature type="region of interest" description="Disordered" evidence="4">
    <location>
        <begin position="152"/>
        <end position="179"/>
    </location>
</feature>
<keyword evidence="3" id="KW-0647">Proteasome</keyword>
<dbReference type="AlphaFoldDB" id="A0A7R9KYV4"/>
<feature type="compositionally biased region" description="Basic and acidic residues" evidence="4">
    <location>
        <begin position="161"/>
        <end position="173"/>
    </location>
</feature>
<feature type="compositionally biased region" description="Pro residues" evidence="4">
    <location>
        <begin position="237"/>
        <end position="247"/>
    </location>
</feature>
<keyword evidence="7" id="KW-1185">Reference proteome</keyword>
<dbReference type="GO" id="GO:0004866">
    <property type="term" value="F:endopeptidase inhibitor activity"/>
    <property type="evidence" value="ECO:0007669"/>
    <property type="project" value="InterPro"/>
</dbReference>
<proteinExistence type="inferred from homology"/>
<evidence type="ECO:0000256" key="3">
    <source>
        <dbReference type="ARBA" id="ARBA00022942"/>
    </source>
</evidence>
<dbReference type="OrthoDB" id="68090at2759"/>
<comment type="similarity">
    <text evidence="1">Belongs to the proteasome inhibitor PI31 family.</text>
</comment>
<feature type="domain" description="PI31 proteasome regulator N-terminal" evidence="5">
    <location>
        <begin position="14"/>
        <end position="150"/>
    </location>
</feature>
<evidence type="ECO:0000256" key="1">
    <source>
        <dbReference type="ARBA" id="ARBA00006405"/>
    </source>
</evidence>
<protein>
    <recommendedName>
        <fullName evidence="2">Proteasome inhibitor PI31 subunit</fullName>
    </recommendedName>
</protein>
<dbReference type="PANTHER" id="PTHR13266:SF1">
    <property type="entry name" value="PROTEASOME INHIBITOR PI31 SUBUNIT"/>
    <property type="match status" value="1"/>
</dbReference>
<dbReference type="GO" id="GO:0070628">
    <property type="term" value="F:proteasome binding"/>
    <property type="evidence" value="ECO:0007669"/>
    <property type="project" value="InterPro"/>
</dbReference>
<evidence type="ECO:0000256" key="2">
    <source>
        <dbReference type="ARBA" id="ARBA00015575"/>
    </source>
</evidence>
<organism evidence="6">
    <name type="scientific">Medioppia subpectinata</name>
    <dbReference type="NCBI Taxonomy" id="1979941"/>
    <lineage>
        <taxon>Eukaryota</taxon>
        <taxon>Metazoa</taxon>
        <taxon>Ecdysozoa</taxon>
        <taxon>Arthropoda</taxon>
        <taxon>Chelicerata</taxon>
        <taxon>Arachnida</taxon>
        <taxon>Acari</taxon>
        <taxon>Acariformes</taxon>
        <taxon>Sarcoptiformes</taxon>
        <taxon>Oribatida</taxon>
        <taxon>Brachypylina</taxon>
        <taxon>Oppioidea</taxon>
        <taxon>Oppiidae</taxon>
        <taxon>Medioppia</taxon>
    </lineage>
</organism>
<evidence type="ECO:0000256" key="4">
    <source>
        <dbReference type="SAM" id="MobiDB-lite"/>
    </source>
</evidence>
<dbReference type="Gene3D" id="3.40.1000.30">
    <property type="match status" value="1"/>
</dbReference>
<feature type="compositionally biased region" description="Low complexity" evidence="4">
    <location>
        <begin position="226"/>
        <end position="236"/>
    </location>
</feature>
<name>A0A7R9KYV4_9ACAR</name>
<feature type="region of interest" description="Disordered" evidence="4">
    <location>
        <begin position="226"/>
        <end position="290"/>
    </location>
</feature>
<dbReference type="InterPro" id="IPR021625">
    <property type="entry name" value="PI31_Prot_N"/>
</dbReference>
<sequence length="290" mass="31486">MAVGFEICHQLYHRDLNSRNDLLVVCLHFQCLRRGFVFVGVGETFTEADESGGGGSEMLPNGWNASQDTYVLRYINPKTKQKLLVKAVKVSDILIASALVVSAENNGTSVTLQTNEYIAEDYKTYKNAFVSGSVDNILQKLDKELIDPLLARPVAPTPEPPARERIPEYDPLREPMPGARPMPGYGPGIGYDPNYGGVGQWPPPYGGADLDPLGRAQGGMIMDPRAFPGPFGRGPRNPAPGLPPGAIPPGARFDPFGPPGVGPHRPHRNPRQQGPDPDHLPPPGYDDMFM</sequence>
<reference evidence="6" key="1">
    <citation type="submission" date="2020-11" db="EMBL/GenBank/DDBJ databases">
        <authorList>
            <person name="Tran Van P."/>
        </authorList>
    </citation>
    <scope>NUCLEOTIDE SEQUENCE</scope>
</reference>
<dbReference type="EMBL" id="OC864848">
    <property type="protein sequence ID" value="CAD7631985.1"/>
    <property type="molecule type" value="Genomic_DNA"/>
</dbReference>
<dbReference type="GO" id="GO:0000502">
    <property type="term" value="C:proteasome complex"/>
    <property type="evidence" value="ECO:0007669"/>
    <property type="project" value="UniProtKB-KW"/>
</dbReference>
<dbReference type="PANTHER" id="PTHR13266">
    <property type="entry name" value="PROTEASOME INHIBITOR"/>
    <property type="match status" value="1"/>
</dbReference>
<accession>A0A7R9KYV4</accession>
<evidence type="ECO:0000313" key="6">
    <source>
        <dbReference type="EMBL" id="CAD7631985.1"/>
    </source>
</evidence>